<evidence type="ECO:0000256" key="1">
    <source>
        <dbReference type="SAM" id="Phobius"/>
    </source>
</evidence>
<feature type="transmembrane region" description="Helical" evidence="1">
    <location>
        <begin position="133"/>
        <end position="157"/>
    </location>
</feature>
<sequence length="162" mass="18063">MIFIIWYISSVLISTKQKEGLFGQMALSVIMKAGYKKSILLLVLFGWVCCACAQNLAHRDSVIKVARTDAKSFRLDNAAWKKYRHKLPYTSDYFKPTAAAVKDTALLHDSVYVDTYRQEAFKTNKHRRTAGHYVLIGGEIVVGVAAAFITAVIIFIAPKMGG</sequence>
<dbReference type="Proteomes" id="UP000270046">
    <property type="component" value="Chromosome"/>
</dbReference>
<dbReference type="OrthoDB" id="773159at2"/>
<accession>A0A494VPE7</accession>
<protein>
    <submittedName>
        <fullName evidence="2">Uncharacterized protein</fullName>
    </submittedName>
</protein>
<organism evidence="2 3">
    <name type="scientific">Mucilaginibacter celer</name>
    <dbReference type="NCBI Taxonomy" id="2305508"/>
    <lineage>
        <taxon>Bacteria</taxon>
        <taxon>Pseudomonadati</taxon>
        <taxon>Bacteroidota</taxon>
        <taxon>Sphingobacteriia</taxon>
        <taxon>Sphingobacteriales</taxon>
        <taxon>Sphingobacteriaceae</taxon>
        <taxon>Mucilaginibacter</taxon>
    </lineage>
</organism>
<dbReference type="EMBL" id="CP032869">
    <property type="protein sequence ID" value="AYL97346.1"/>
    <property type="molecule type" value="Genomic_DNA"/>
</dbReference>
<gene>
    <name evidence="2" type="ORF">HYN43_019425</name>
</gene>
<proteinExistence type="predicted"/>
<keyword evidence="1" id="KW-0812">Transmembrane</keyword>
<keyword evidence="1" id="KW-1133">Transmembrane helix</keyword>
<dbReference type="AlphaFoldDB" id="A0A494VPE7"/>
<name>A0A494VPE7_9SPHI</name>
<dbReference type="KEGG" id="muh:HYN43_019425"/>
<keyword evidence="3" id="KW-1185">Reference proteome</keyword>
<keyword evidence="1" id="KW-0472">Membrane</keyword>
<feature type="transmembrane region" description="Helical" evidence="1">
    <location>
        <begin position="39"/>
        <end position="57"/>
    </location>
</feature>
<reference evidence="2 3" key="1">
    <citation type="submission" date="2018-10" db="EMBL/GenBank/DDBJ databases">
        <title>Genome sequencing of Mucilaginibacter sp. HYN0043.</title>
        <authorList>
            <person name="Kim M."/>
            <person name="Yi H."/>
        </authorList>
    </citation>
    <scope>NUCLEOTIDE SEQUENCE [LARGE SCALE GENOMIC DNA]</scope>
    <source>
        <strain evidence="2 3">HYN0043</strain>
    </source>
</reference>
<evidence type="ECO:0000313" key="3">
    <source>
        <dbReference type="Proteomes" id="UP000270046"/>
    </source>
</evidence>
<evidence type="ECO:0000313" key="2">
    <source>
        <dbReference type="EMBL" id="AYL97346.1"/>
    </source>
</evidence>